<dbReference type="EMBL" id="WRXO01000005">
    <property type="protein sequence ID" value="MVT42838.1"/>
    <property type="molecule type" value="Genomic_DNA"/>
</dbReference>
<evidence type="ECO:0000256" key="1">
    <source>
        <dbReference type="SAM" id="Phobius"/>
    </source>
</evidence>
<evidence type="ECO:0000313" key="3">
    <source>
        <dbReference type="Proteomes" id="UP000468388"/>
    </source>
</evidence>
<keyword evidence="1" id="KW-0472">Membrane</keyword>
<dbReference type="InterPro" id="IPR027463">
    <property type="entry name" value="AcrB_DN_DC_subdom"/>
</dbReference>
<dbReference type="Gene3D" id="3.30.70.1320">
    <property type="entry name" value="Multidrug efflux transporter AcrB pore domain like"/>
    <property type="match status" value="1"/>
</dbReference>
<gene>
    <name evidence="2" type="ORF">GO495_19745</name>
</gene>
<proteinExistence type="predicted"/>
<keyword evidence="1" id="KW-1133">Transmembrane helix</keyword>
<name>A0A6N8JEU2_9BACT</name>
<dbReference type="Proteomes" id="UP000468388">
    <property type="component" value="Unassembled WGS sequence"/>
</dbReference>
<keyword evidence="1" id="KW-0812">Transmembrane</keyword>
<dbReference type="SUPFAM" id="SSF82714">
    <property type="entry name" value="Multidrug efflux transporter AcrB TolC docking domain, DN and DC subdomains"/>
    <property type="match status" value="1"/>
</dbReference>
<dbReference type="GO" id="GO:0005886">
    <property type="term" value="C:plasma membrane"/>
    <property type="evidence" value="ECO:0007669"/>
    <property type="project" value="TreeGrafter"/>
</dbReference>
<dbReference type="Gene3D" id="3.30.70.1430">
    <property type="entry name" value="Multidrug efflux transporter AcrB pore domain"/>
    <property type="match status" value="1"/>
</dbReference>
<feature type="transmembrane region" description="Helical" evidence="1">
    <location>
        <begin position="12"/>
        <end position="31"/>
    </location>
</feature>
<evidence type="ECO:0000313" key="2">
    <source>
        <dbReference type="EMBL" id="MVT42838.1"/>
    </source>
</evidence>
<organism evidence="2 3">
    <name type="scientific">Chitinophaga oryziterrae</name>
    <dbReference type="NCBI Taxonomy" id="1031224"/>
    <lineage>
        <taxon>Bacteria</taxon>
        <taxon>Pseudomonadati</taxon>
        <taxon>Bacteroidota</taxon>
        <taxon>Chitinophagia</taxon>
        <taxon>Chitinophagales</taxon>
        <taxon>Chitinophagaceae</taxon>
        <taxon>Chitinophaga</taxon>
    </lineage>
</organism>
<comment type="caution">
    <text evidence="2">The sequence shown here is derived from an EMBL/GenBank/DDBJ whole genome shotgun (WGS) entry which is preliminary data.</text>
</comment>
<sequence length="425" mass="47232">MIEKIVSWSIHNRFFVWMGIMLIVAGGIYSIRETPVDALPDLSENQVIILTEFMGRNPKIIEDQITYPLVSNLQGIPLIKSIRATSMFGMSFIFVVFKDDVDIYWARTRVLERLNYAQKFLPQGVIPGLGPDGTGLGHVFWYTLNSNDYNLGELRALQDWYVKFALQNVEGVSEVASFGGFQKRYQVTVNPHKLVYFGISLMDVTRAVSANNRDVGGSLYEMNATGYLIRGQGYITSLEDIKDIPIGTYKSIPVKLSDIADVQMSSDLRLGIVEENGEGEVVGGIVVMRFGENAKDVIERTKIRMKDIEKGLPPGVKFKTAYDRSNLISAAISTLKEALWQEILIVCITVILFLFSIRSGLVAIFSILLSVLIGFMLMKLFGVTSNIMSLGGIALAIGDVVDPGIVMAENAYRALTNRVLKNQKT</sequence>
<feature type="transmembrane region" description="Helical" evidence="1">
    <location>
        <begin position="78"/>
        <end position="97"/>
    </location>
</feature>
<dbReference type="PANTHER" id="PTHR32063:SF19">
    <property type="entry name" value="CATION EFFLUX SYSTEM PROTEIN CUSA"/>
    <property type="match status" value="1"/>
</dbReference>
<dbReference type="SUPFAM" id="SSF82693">
    <property type="entry name" value="Multidrug efflux transporter AcrB pore domain, PN1, PN2, PC1 and PC2 subdomains"/>
    <property type="match status" value="2"/>
</dbReference>
<dbReference type="Pfam" id="PF00873">
    <property type="entry name" value="ACR_tran"/>
    <property type="match status" value="1"/>
</dbReference>
<dbReference type="PANTHER" id="PTHR32063">
    <property type="match status" value="1"/>
</dbReference>
<dbReference type="Gene3D" id="3.30.2090.10">
    <property type="entry name" value="Multidrug efflux transporter AcrB TolC docking domain, DN and DC subdomains"/>
    <property type="match status" value="1"/>
</dbReference>
<reference evidence="2 3" key="1">
    <citation type="submission" date="2019-12" db="EMBL/GenBank/DDBJ databases">
        <title>The draft genomic sequence of strain Chitinophaga oryziterrae JCM 16595.</title>
        <authorList>
            <person name="Zhang X."/>
        </authorList>
    </citation>
    <scope>NUCLEOTIDE SEQUENCE [LARGE SCALE GENOMIC DNA]</scope>
    <source>
        <strain evidence="2 3">JCM 16595</strain>
    </source>
</reference>
<dbReference type="AlphaFoldDB" id="A0A6N8JEU2"/>
<dbReference type="SUPFAM" id="SSF82866">
    <property type="entry name" value="Multidrug efflux transporter AcrB transmembrane domain"/>
    <property type="match status" value="1"/>
</dbReference>
<dbReference type="OrthoDB" id="636130at2"/>
<dbReference type="PRINTS" id="PR00702">
    <property type="entry name" value="ACRIFLAVINRP"/>
</dbReference>
<accession>A0A6N8JEU2</accession>
<dbReference type="InterPro" id="IPR001036">
    <property type="entry name" value="Acrflvin-R"/>
</dbReference>
<protein>
    <submittedName>
        <fullName evidence="2">AcrB/AcrD/AcrF family protein</fullName>
    </submittedName>
</protein>
<dbReference type="Gene3D" id="1.20.1640.10">
    <property type="entry name" value="Multidrug efflux transporter AcrB transmembrane domain"/>
    <property type="match status" value="1"/>
</dbReference>
<keyword evidence="3" id="KW-1185">Reference proteome</keyword>
<feature type="transmembrane region" description="Helical" evidence="1">
    <location>
        <begin position="361"/>
        <end position="381"/>
    </location>
</feature>
<dbReference type="GO" id="GO:0042910">
    <property type="term" value="F:xenobiotic transmembrane transporter activity"/>
    <property type="evidence" value="ECO:0007669"/>
    <property type="project" value="TreeGrafter"/>
</dbReference>
<feature type="transmembrane region" description="Helical" evidence="1">
    <location>
        <begin position="338"/>
        <end position="355"/>
    </location>
</feature>